<protein>
    <recommendedName>
        <fullName evidence="5">DUF4878 domain-containing protein</fullName>
    </recommendedName>
</protein>
<evidence type="ECO:0008006" key="5">
    <source>
        <dbReference type="Google" id="ProtNLM"/>
    </source>
</evidence>
<feature type="compositionally biased region" description="Pro residues" evidence="1">
    <location>
        <begin position="1"/>
        <end position="11"/>
    </location>
</feature>
<gene>
    <name evidence="3" type="ORF">SAMN04487905_112137</name>
</gene>
<feature type="region of interest" description="Disordered" evidence="1">
    <location>
        <begin position="1"/>
        <end position="118"/>
    </location>
</feature>
<dbReference type="EMBL" id="FNJR01000012">
    <property type="protein sequence ID" value="SDP90434.1"/>
    <property type="molecule type" value="Genomic_DNA"/>
</dbReference>
<feature type="compositionally biased region" description="Low complexity" evidence="1">
    <location>
        <begin position="28"/>
        <end position="107"/>
    </location>
</feature>
<sequence length="283" mass="30675">MTYPPQNPGPNDPWQQQNWGQQGGYPGGHYPDSGQQPAWGQQPGGQYPQSGGQPAWGQQPGQPDPYGQQPGGQYPPTAWDSQGWGQQPAGHHPQQGWGQQQAWGQPQPGMPGGYHPQQKKSKLPWILGGTGGGLLVLGGVAVLLFVVLGGPGDPKDTAQKYVNSINDKDFSAVASMTCEQNRGTENSDVSRFKKDNFIEEMQKGGLSEERARKIYEGLSFDIEAREVREKSDTRAVAHLTGSMTIDTGVPGLPTKNQEFDHEFDMIVEDGEWKMCDGADSSTG</sequence>
<dbReference type="STRING" id="405564.SAMN04487905_112137"/>
<keyword evidence="2" id="KW-0472">Membrane</keyword>
<organism evidence="3 4">
    <name type="scientific">Actinopolyspora xinjiangensis</name>
    <dbReference type="NCBI Taxonomy" id="405564"/>
    <lineage>
        <taxon>Bacteria</taxon>
        <taxon>Bacillati</taxon>
        <taxon>Actinomycetota</taxon>
        <taxon>Actinomycetes</taxon>
        <taxon>Actinopolysporales</taxon>
        <taxon>Actinopolysporaceae</taxon>
        <taxon>Actinopolyspora</taxon>
    </lineage>
</organism>
<dbReference type="AlphaFoldDB" id="A0A1H0WI86"/>
<feature type="transmembrane region" description="Helical" evidence="2">
    <location>
        <begin position="125"/>
        <end position="148"/>
    </location>
</feature>
<evidence type="ECO:0000256" key="1">
    <source>
        <dbReference type="SAM" id="MobiDB-lite"/>
    </source>
</evidence>
<keyword evidence="2" id="KW-1133">Transmembrane helix</keyword>
<proteinExistence type="predicted"/>
<reference evidence="4" key="1">
    <citation type="submission" date="2016-10" db="EMBL/GenBank/DDBJ databases">
        <authorList>
            <person name="Varghese N."/>
            <person name="Submissions S."/>
        </authorList>
    </citation>
    <scope>NUCLEOTIDE SEQUENCE [LARGE SCALE GENOMIC DNA]</scope>
    <source>
        <strain evidence="4">DSM 46732</strain>
    </source>
</reference>
<name>A0A1H0WI86_9ACTN</name>
<keyword evidence="2" id="KW-0812">Transmembrane</keyword>
<accession>A0A1H0WI86</accession>
<dbReference type="RefSeq" id="WP_170837561.1">
    <property type="nucleotide sequence ID" value="NZ_FNJR01000012.1"/>
</dbReference>
<evidence type="ECO:0000313" key="4">
    <source>
        <dbReference type="Proteomes" id="UP000199497"/>
    </source>
</evidence>
<evidence type="ECO:0000313" key="3">
    <source>
        <dbReference type="EMBL" id="SDP90434.1"/>
    </source>
</evidence>
<dbReference type="Proteomes" id="UP000199497">
    <property type="component" value="Unassembled WGS sequence"/>
</dbReference>
<dbReference type="Gene3D" id="3.10.450.50">
    <property type="match status" value="1"/>
</dbReference>
<keyword evidence="4" id="KW-1185">Reference proteome</keyword>
<evidence type="ECO:0000256" key="2">
    <source>
        <dbReference type="SAM" id="Phobius"/>
    </source>
</evidence>